<evidence type="ECO:0000259" key="1">
    <source>
        <dbReference type="Pfam" id="PF13383"/>
    </source>
</evidence>
<dbReference type="EMBL" id="NIVC01000575">
    <property type="protein sequence ID" value="PAA80547.1"/>
    <property type="molecule type" value="Genomic_DNA"/>
</dbReference>
<dbReference type="OrthoDB" id="10006218at2759"/>
<gene>
    <name evidence="2" type="ORF">BOX15_Mlig001919g1</name>
</gene>
<reference evidence="2 3" key="1">
    <citation type="submission" date="2017-06" db="EMBL/GenBank/DDBJ databases">
        <title>A platform for efficient transgenesis in Macrostomum lignano, a flatworm model organism for stem cell research.</title>
        <authorList>
            <person name="Berezikov E."/>
        </authorList>
    </citation>
    <scope>NUCLEOTIDE SEQUENCE [LARGE SCALE GENOMIC DNA]</scope>
    <source>
        <strain evidence="2">DV1</strain>
        <tissue evidence="2">Whole organism</tissue>
    </source>
</reference>
<dbReference type="PANTHER" id="PTHR32026">
    <property type="entry name" value="METHYLTRANSFERASE-LIKE PROTEIN 24"/>
    <property type="match status" value="1"/>
</dbReference>
<dbReference type="InterPro" id="IPR029063">
    <property type="entry name" value="SAM-dependent_MTases_sf"/>
</dbReference>
<feature type="domain" description="Methyltransferase" evidence="1">
    <location>
        <begin position="119"/>
        <end position="280"/>
    </location>
</feature>
<organism evidence="2 3">
    <name type="scientific">Macrostomum lignano</name>
    <dbReference type="NCBI Taxonomy" id="282301"/>
    <lineage>
        <taxon>Eukaryota</taxon>
        <taxon>Metazoa</taxon>
        <taxon>Spiralia</taxon>
        <taxon>Lophotrochozoa</taxon>
        <taxon>Platyhelminthes</taxon>
        <taxon>Rhabditophora</taxon>
        <taxon>Macrostomorpha</taxon>
        <taxon>Macrostomida</taxon>
        <taxon>Macrostomidae</taxon>
        <taxon>Macrostomum</taxon>
    </lineage>
</organism>
<evidence type="ECO:0000313" key="2">
    <source>
        <dbReference type="EMBL" id="PAA80547.1"/>
    </source>
</evidence>
<sequence>MLSHKIGPAKKPLAWLNKPSALLFLVCSAAASLLLFCSIDTEIRTSPFLCSRQSNASMPTAPTVSVESAPATASESDYAVPTVHRYDNGIIRLRSNRQRHYPRGNQLATLNVSELESLYENVLLELTAECSTNRRLGRTDDGGWNLCLTGPFGPKQPCYSFSFGINNIWEFDDQVAKLFKCRVITFDPSMNKESFVRSERIVFLNEGLHAAKGTLHSWPVDSYLGFLRRFKAEDRVIDILKIDIEHSEWPALKTAVKDGSLKNVKQLLLETHIKREATANDYLEYFAVLESLHSLGFRLWHYNWNTFGNFISRHDATLRTCCHELYYINSNFLTTDANLSAARNPSDSANVDLRTLLPISKTGNFNRLESLRRVNLSNQTERQVEDMYFAFVEQQQIACPFSRRVGDSGDGGWDVCFTAPFDISRSDPCVAFSFGINNIWKFDDQLAEKYRCKVYMFDPSMTGTSDHQRKQTSWFYRTGLGAENKVDSSSGWKMRTLCHLLDELGYVNRPIDLVKIDIEHWEWSSLERAIQEGCLHQVKQLLFESHTGEMVQVSTDYTRLVRVWLGLFNIGFRSWKWHKNPTSIIYRSRTGAERACCYEHYMLNTKLIKL</sequence>
<comment type="caution">
    <text evidence="2">The sequence shown here is derived from an EMBL/GenBank/DDBJ whole genome shotgun (WGS) entry which is preliminary data.</text>
</comment>
<protein>
    <recommendedName>
        <fullName evidence="1">Methyltransferase domain-containing protein</fullName>
    </recommendedName>
</protein>
<dbReference type="AlphaFoldDB" id="A0A267G515"/>
<dbReference type="InterPro" id="IPR026913">
    <property type="entry name" value="METTL24"/>
</dbReference>
<keyword evidence="3" id="KW-1185">Reference proteome</keyword>
<dbReference type="SUPFAM" id="SSF53335">
    <property type="entry name" value="S-adenosyl-L-methionine-dependent methyltransferases"/>
    <property type="match status" value="1"/>
</dbReference>
<evidence type="ECO:0000313" key="3">
    <source>
        <dbReference type="Proteomes" id="UP000215902"/>
    </source>
</evidence>
<dbReference type="Pfam" id="PF13383">
    <property type="entry name" value="Methyltransf_22"/>
    <property type="match status" value="2"/>
</dbReference>
<accession>A0A267G515</accession>
<dbReference type="PANTHER" id="PTHR32026:SF10">
    <property type="entry name" value="METHYLTRANSFERASE-LIKE PROTEIN 24-RELATED"/>
    <property type="match status" value="1"/>
</dbReference>
<dbReference type="InterPro" id="IPR025714">
    <property type="entry name" value="Methyltranfer_dom"/>
</dbReference>
<dbReference type="Proteomes" id="UP000215902">
    <property type="component" value="Unassembled WGS sequence"/>
</dbReference>
<feature type="domain" description="Methyltransferase" evidence="1">
    <location>
        <begin position="386"/>
        <end position="547"/>
    </location>
</feature>
<name>A0A267G515_9PLAT</name>
<proteinExistence type="predicted"/>